<reference evidence="1" key="1">
    <citation type="submission" date="2014-09" db="EMBL/GenBank/DDBJ databases">
        <authorList>
            <person name="Magalhaes I.L.F."/>
            <person name="Oliveira U."/>
            <person name="Santos F.R."/>
            <person name="Vidigal T.H.D.A."/>
            <person name="Brescovit A.D."/>
            <person name="Santos A.J."/>
        </authorList>
    </citation>
    <scope>NUCLEOTIDE SEQUENCE</scope>
    <source>
        <tissue evidence="1">Shoot tissue taken approximately 20 cm above the soil surface</tissue>
    </source>
</reference>
<dbReference type="AlphaFoldDB" id="A0A0A8YUD5"/>
<proteinExistence type="predicted"/>
<organism evidence="1">
    <name type="scientific">Arundo donax</name>
    <name type="common">Giant reed</name>
    <name type="synonym">Donax arundinaceus</name>
    <dbReference type="NCBI Taxonomy" id="35708"/>
    <lineage>
        <taxon>Eukaryota</taxon>
        <taxon>Viridiplantae</taxon>
        <taxon>Streptophyta</taxon>
        <taxon>Embryophyta</taxon>
        <taxon>Tracheophyta</taxon>
        <taxon>Spermatophyta</taxon>
        <taxon>Magnoliopsida</taxon>
        <taxon>Liliopsida</taxon>
        <taxon>Poales</taxon>
        <taxon>Poaceae</taxon>
        <taxon>PACMAD clade</taxon>
        <taxon>Arundinoideae</taxon>
        <taxon>Arundineae</taxon>
        <taxon>Arundo</taxon>
    </lineage>
</organism>
<dbReference type="EMBL" id="GBRH01268867">
    <property type="protein sequence ID" value="JAD29028.1"/>
    <property type="molecule type" value="Transcribed_RNA"/>
</dbReference>
<evidence type="ECO:0000313" key="1">
    <source>
        <dbReference type="EMBL" id="JAD29028.1"/>
    </source>
</evidence>
<sequence length="24" mass="3082">MGETIKQCLQRKLWRLRRHHCPYQ</sequence>
<accession>A0A0A8YUD5</accession>
<protein>
    <submittedName>
        <fullName evidence="1">Uncharacterized protein</fullName>
    </submittedName>
</protein>
<name>A0A0A8YUD5_ARUDO</name>
<reference evidence="1" key="2">
    <citation type="journal article" date="2015" name="Data Brief">
        <title>Shoot transcriptome of the giant reed, Arundo donax.</title>
        <authorList>
            <person name="Barrero R.A."/>
            <person name="Guerrero F.D."/>
            <person name="Moolhuijzen P."/>
            <person name="Goolsby J.A."/>
            <person name="Tidwell J."/>
            <person name="Bellgard S.E."/>
            <person name="Bellgard M.I."/>
        </authorList>
    </citation>
    <scope>NUCLEOTIDE SEQUENCE</scope>
    <source>
        <tissue evidence="1">Shoot tissue taken approximately 20 cm above the soil surface</tissue>
    </source>
</reference>